<dbReference type="RefSeq" id="WP_086987737.1">
    <property type="nucleotide sequence ID" value="NZ_FJNA01000004.1"/>
</dbReference>
<accession>A0A143Z981</accession>
<dbReference type="Proteomes" id="UP000199042">
    <property type="component" value="Unassembled WGS sequence"/>
</dbReference>
<keyword evidence="1" id="KW-0805">Transcription regulation</keyword>
<sequence>MDTPTSSILDKNSIHAVSKLFKIISDPTRISILFLLQQQELSVGAITISLEMEQSAISHQLRTLKEARLVKARREGKTIFYSLDDIHVFSILEQVLTHVREIEDLGESAGH</sequence>
<evidence type="ECO:0000256" key="1">
    <source>
        <dbReference type="ARBA" id="ARBA00023015"/>
    </source>
</evidence>
<dbReference type="Pfam" id="PF01022">
    <property type="entry name" value="HTH_5"/>
    <property type="match status" value="1"/>
</dbReference>
<dbReference type="InterPro" id="IPR036388">
    <property type="entry name" value="WH-like_DNA-bd_sf"/>
</dbReference>
<feature type="domain" description="HTH arsR-type" evidence="4">
    <location>
        <begin position="9"/>
        <end position="103"/>
    </location>
</feature>
<comment type="caution">
    <text evidence="5">The sequence shown here is derived from an EMBL/GenBank/DDBJ whole genome shotgun (WGS) entry which is preliminary data.</text>
</comment>
<reference evidence="5 6" key="1">
    <citation type="submission" date="2016-10" db="EMBL/GenBank/DDBJ databases">
        <authorList>
            <person name="Varghese N."/>
            <person name="Submissions S."/>
        </authorList>
    </citation>
    <scope>NUCLEOTIDE SEQUENCE [LARGE SCALE GENOMIC DNA]</scope>
    <source>
        <strain evidence="5 6">DSM 14526</strain>
    </source>
</reference>
<dbReference type="SMART" id="SM00418">
    <property type="entry name" value="HTH_ARSR"/>
    <property type="match status" value="1"/>
</dbReference>
<dbReference type="PRINTS" id="PR00778">
    <property type="entry name" value="HTHARSR"/>
</dbReference>
<dbReference type="NCBIfam" id="NF033788">
    <property type="entry name" value="HTH_metalloreg"/>
    <property type="match status" value="1"/>
</dbReference>
<dbReference type="PROSITE" id="PS50987">
    <property type="entry name" value="HTH_ARSR_2"/>
    <property type="match status" value="1"/>
</dbReference>
<keyword evidence="3" id="KW-0804">Transcription</keyword>
<protein>
    <submittedName>
        <fullName evidence="5">DNA-binding transcriptional regulator, ArsR family</fullName>
    </submittedName>
</protein>
<dbReference type="EMBL" id="FNQH01000018">
    <property type="protein sequence ID" value="SEA98038.1"/>
    <property type="molecule type" value="Genomic_DNA"/>
</dbReference>
<dbReference type="InterPro" id="IPR001845">
    <property type="entry name" value="HTH_ArsR_DNA-bd_dom"/>
</dbReference>
<evidence type="ECO:0000256" key="3">
    <source>
        <dbReference type="ARBA" id="ARBA00023163"/>
    </source>
</evidence>
<dbReference type="GO" id="GO:0003700">
    <property type="term" value="F:DNA-binding transcription factor activity"/>
    <property type="evidence" value="ECO:0007669"/>
    <property type="project" value="InterPro"/>
</dbReference>
<keyword evidence="2 5" id="KW-0238">DNA-binding</keyword>
<dbReference type="InterPro" id="IPR011991">
    <property type="entry name" value="ArsR-like_HTH"/>
</dbReference>
<dbReference type="CDD" id="cd00090">
    <property type="entry name" value="HTH_ARSR"/>
    <property type="match status" value="1"/>
</dbReference>
<dbReference type="PANTHER" id="PTHR43132">
    <property type="entry name" value="ARSENICAL RESISTANCE OPERON REPRESSOR ARSR-RELATED"/>
    <property type="match status" value="1"/>
</dbReference>
<dbReference type="Gene3D" id="1.10.10.10">
    <property type="entry name" value="Winged helix-like DNA-binding domain superfamily/Winged helix DNA-binding domain"/>
    <property type="match status" value="1"/>
</dbReference>
<dbReference type="SUPFAM" id="SSF46785">
    <property type="entry name" value="Winged helix' DNA-binding domain"/>
    <property type="match status" value="1"/>
</dbReference>
<organism evidence="5 6">
    <name type="scientific">Trichococcus collinsii</name>
    <dbReference type="NCBI Taxonomy" id="157076"/>
    <lineage>
        <taxon>Bacteria</taxon>
        <taxon>Bacillati</taxon>
        <taxon>Bacillota</taxon>
        <taxon>Bacilli</taxon>
        <taxon>Lactobacillales</taxon>
        <taxon>Carnobacteriaceae</taxon>
        <taxon>Trichococcus</taxon>
    </lineage>
</organism>
<name>A0A143Z981_9LACT</name>
<dbReference type="InterPro" id="IPR036390">
    <property type="entry name" value="WH_DNA-bd_sf"/>
</dbReference>
<keyword evidence="6" id="KW-1185">Reference proteome</keyword>
<dbReference type="AlphaFoldDB" id="A0A143Z981"/>
<proteinExistence type="predicted"/>
<evidence type="ECO:0000313" key="6">
    <source>
        <dbReference type="Proteomes" id="UP000199042"/>
    </source>
</evidence>
<dbReference type="PANTHER" id="PTHR43132:SF6">
    <property type="entry name" value="HTH-TYPE TRANSCRIPTIONAL REPRESSOR CZRA"/>
    <property type="match status" value="1"/>
</dbReference>
<evidence type="ECO:0000256" key="2">
    <source>
        <dbReference type="ARBA" id="ARBA00023125"/>
    </source>
</evidence>
<dbReference type="GO" id="GO:0003677">
    <property type="term" value="F:DNA binding"/>
    <property type="evidence" value="ECO:0007669"/>
    <property type="project" value="UniProtKB-KW"/>
</dbReference>
<dbReference type="InterPro" id="IPR051011">
    <property type="entry name" value="Metal_resp_trans_reg"/>
</dbReference>
<evidence type="ECO:0000259" key="4">
    <source>
        <dbReference type="PROSITE" id="PS50987"/>
    </source>
</evidence>
<evidence type="ECO:0000313" key="5">
    <source>
        <dbReference type="EMBL" id="SEA98038.1"/>
    </source>
</evidence>
<gene>
    <name evidence="5" type="ORF">SAMN04488525_1187</name>
</gene>
<dbReference type="OrthoDB" id="9794330at2"/>